<organism evidence="2 3">
    <name type="scientific">Thermococcus indicus</name>
    <dbReference type="NCBI Taxonomy" id="2586643"/>
    <lineage>
        <taxon>Archaea</taxon>
        <taxon>Methanobacteriati</taxon>
        <taxon>Methanobacteriota</taxon>
        <taxon>Thermococci</taxon>
        <taxon>Thermococcales</taxon>
        <taxon>Thermococcaceae</taxon>
        <taxon>Thermococcus</taxon>
    </lineage>
</organism>
<feature type="transmembrane region" description="Helical" evidence="1">
    <location>
        <begin position="34"/>
        <end position="54"/>
    </location>
</feature>
<keyword evidence="1" id="KW-0472">Membrane</keyword>
<proteinExistence type="predicted"/>
<dbReference type="EMBL" id="CP040846">
    <property type="protein sequence ID" value="QDA31516.1"/>
    <property type="molecule type" value="Genomic_DNA"/>
</dbReference>
<feature type="transmembrane region" description="Helical" evidence="1">
    <location>
        <begin position="113"/>
        <end position="130"/>
    </location>
</feature>
<accession>A0A4Y5SKY6</accession>
<dbReference type="RefSeq" id="WP_139680854.1">
    <property type="nucleotide sequence ID" value="NZ_CP040846.1"/>
</dbReference>
<protein>
    <submittedName>
        <fullName evidence="2">Uncharacterized protein</fullName>
    </submittedName>
</protein>
<gene>
    <name evidence="2" type="ORF">FH039_07780</name>
</gene>
<reference evidence="2 3" key="1">
    <citation type="submission" date="2019-06" db="EMBL/GenBank/DDBJ databases">
        <title>Thermococcus indicus sp. nov., a Fe(III)-reducing hyperthermophilic archaeon isolated from the Onnuri vent field of the Central Indian Ocean ridge.</title>
        <authorList>
            <person name="Lim J.K."/>
            <person name="Kim Y.J."/>
            <person name="Kwon K.K."/>
        </authorList>
    </citation>
    <scope>NUCLEOTIDE SEQUENCE [LARGE SCALE GENOMIC DNA]</scope>
    <source>
        <strain evidence="2 3">IOH1</strain>
    </source>
</reference>
<dbReference type="GeneID" id="40475074"/>
<evidence type="ECO:0000313" key="2">
    <source>
        <dbReference type="EMBL" id="QDA31516.1"/>
    </source>
</evidence>
<feature type="transmembrane region" description="Helical" evidence="1">
    <location>
        <begin position="203"/>
        <end position="222"/>
    </location>
</feature>
<dbReference type="KEGG" id="tic:FH039_07780"/>
<keyword evidence="3" id="KW-1185">Reference proteome</keyword>
<dbReference type="OrthoDB" id="102587at2157"/>
<sequence length="345" mass="38467">MRKIDASLILYPILMVLVYALSGYPLLSGYLGDFVASIEVLLLFFLLSRLSLLLPNYGEVVSNLVKGAGFALAFYLLPSEPYTSLEFQLPLALLAAGVTVASIAPELPEVPGFLTRGLGVALVFYALYLFSGHLVKGYIIAPAFLYAAAASVVVYALVAAERSGLIGSRFVERNAAGIILLFVLLGLYAGLRPYMLENYPRYVFYLEWGTIGFATLLAAMAVQNHLSAANLENYLVGEWKKHSMEISITGDEEFERVKGAVEDFVLRKKKGPLVTFLTYYGIKALGNIEAVRELTEPIVEYKEECYSVFTPNWLIRKRERERLQRRLQLVKSAIEKIEEYMGGKR</sequence>
<evidence type="ECO:0000256" key="1">
    <source>
        <dbReference type="SAM" id="Phobius"/>
    </source>
</evidence>
<dbReference type="AlphaFoldDB" id="A0A4Y5SKY6"/>
<feature type="transmembrane region" description="Helical" evidence="1">
    <location>
        <begin position="137"/>
        <end position="158"/>
    </location>
</feature>
<evidence type="ECO:0000313" key="3">
    <source>
        <dbReference type="Proteomes" id="UP000306007"/>
    </source>
</evidence>
<keyword evidence="1" id="KW-1133">Transmembrane helix</keyword>
<dbReference type="Proteomes" id="UP000306007">
    <property type="component" value="Chromosome"/>
</dbReference>
<feature type="transmembrane region" description="Helical" evidence="1">
    <location>
        <begin position="60"/>
        <end position="77"/>
    </location>
</feature>
<feature type="transmembrane region" description="Helical" evidence="1">
    <location>
        <begin position="170"/>
        <end position="191"/>
    </location>
</feature>
<name>A0A4Y5SKY6_9EURY</name>
<keyword evidence="1" id="KW-0812">Transmembrane</keyword>
<feature type="transmembrane region" description="Helical" evidence="1">
    <location>
        <begin position="6"/>
        <end position="27"/>
    </location>
</feature>